<dbReference type="GO" id="GO:0016787">
    <property type="term" value="F:hydrolase activity"/>
    <property type="evidence" value="ECO:0007669"/>
    <property type="project" value="UniProtKB-KW"/>
</dbReference>
<evidence type="ECO:0008006" key="12">
    <source>
        <dbReference type="Google" id="ProtNLM"/>
    </source>
</evidence>
<reference evidence="10" key="2">
    <citation type="submission" date="2018-03" db="EMBL/GenBank/DDBJ databases">
        <title>The Triticum urartu genome reveals the dynamic nature of wheat genome evolution.</title>
        <authorList>
            <person name="Ling H."/>
            <person name="Ma B."/>
            <person name="Shi X."/>
            <person name="Liu H."/>
            <person name="Dong L."/>
            <person name="Sun H."/>
            <person name="Cao Y."/>
            <person name="Gao Q."/>
            <person name="Zheng S."/>
            <person name="Li Y."/>
            <person name="Yu Y."/>
            <person name="Du H."/>
            <person name="Qi M."/>
            <person name="Li Y."/>
            <person name="Yu H."/>
            <person name="Cui Y."/>
            <person name="Wang N."/>
            <person name="Chen C."/>
            <person name="Wu H."/>
            <person name="Zhao Y."/>
            <person name="Zhang J."/>
            <person name="Li Y."/>
            <person name="Zhou W."/>
            <person name="Zhang B."/>
            <person name="Hu W."/>
            <person name="Eijk M."/>
            <person name="Tang J."/>
            <person name="Witsenboer H."/>
            <person name="Zhao S."/>
            <person name="Li Z."/>
            <person name="Zhang A."/>
            <person name="Wang D."/>
            <person name="Liang C."/>
        </authorList>
    </citation>
    <scope>NUCLEOTIDE SEQUENCE [LARGE SCALE GENOMIC DNA]</scope>
    <source>
        <strain evidence="10">cv. G1812</strain>
    </source>
</reference>
<reference evidence="10" key="3">
    <citation type="submission" date="2022-06" db="UniProtKB">
        <authorList>
            <consortium name="EnsemblPlants"/>
        </authorList>
    </citation>
    <scope>IDENTIFICATION</scope>
</reference>
<feature type="domain" description="DDE Tnp4" evidence="8">
    <location>
        <begin position="176"/>
        <end position="335"/>
    </location>
</feature>
<dbReference type="Pfam" id="PF26138">
    <property type="entry name" value="DUF8040"/>
    <property type="match status" value="1"/>
</dbReference>
<name>A0A8R7TNR7_TRIUA</name>
<dbReference type="AlphaFoldDB" id="A0A8R7TNR7"/>
<keyword evidence="4" id="KW-0540">Nuclease</keyword>
<comment type="cofactor">
    <cofactor evidence="1">
        <name>a divalent metal cation</name>
        <dbReference type="ChEBI" id="CHEBI:60240"/>
    </cofactor>
</comment>
<dbReference type="Gramene" id="TuG1812G0200005382.01.T04">
    <property type="protein sequence ID" value="TuG1812G0200005382.01.T04"/>
    <property type="gene ID" value="TuG1812G0200005382.01"/>
</dbReference>
<keyword evidence="11" id="KW-1185">Reference proteome</keyword>
<evidence type="ECO:0000256" key="1">
    <source>
        <dbReference type="ARBA" id="ARBA00001968"/>
    </source>
</evidence>
<comment type="similarity">
    <text evidence="3">Belongs to the HARBI1 family.</text>
</comment>
<evidence type="ECO:0000256" key="5">
    <source>
        <dbReference type="ARBA" id="ARBA00022723"/>
    </source>
</evidence>
<dbReference type="GO" id="GO:0046872">
    <property type="term" value="F:metal ion binding"/>
    <property type="evidence" value="ECO:0007669"/>
    <property type="project" value="UniProtKB-KW"/>
</dbReference>
<dbReference type="GO" id="GO:0005634">
    <property type="term" value="C:nucleus"/>
    <property type="evidence" value="ECO:0007669"/>
    <property type="project" value="UniProtKB-SubCell"/>
</dbReference>
<dbReference type="Proteomes" id="UP000015106">
    <property type="component" value="Chromosome 2"/>
</dbReference>
<evidence type="ECO:0000259" key="9">
    <source>
        <dbReference type="Pfam" id="PF26138"/>
    </source>
</evidence>
<accession>A0A8R7TNR7</accession>
<evidence type="ECO:0000256" key="6">
    <source>
        <dbReference type="ARBA" id="ARBA00022801"/>
    </source>
</evidence>
<dbReference type="PANTHER" id="PTHR22930">
    <property type="match status" value="1"/>
</dbReference>
<keyword evidence="7" id="KW-0539">Nucleus</keyword>
<dbReference type="PANTHER" id="PTHR22930:SF290">
    <property type="entry name" value="OS04G0422900 PROTEIN"/>
    <property type="match status" value="1"/>
</dbReference>
<evidence type="ECO:0000256" key="3">
    <source>
        <dbReference type="ARBA" id="ARBA00006958"/>
    </source>
</evidence>
<evidence type="ECO:0000256" key="7">
    <source>
        <dbReference type="ARBA" id="ARBA00023242"/>
    </source>
</evidence>
<dbReference type="GO" id="GO:0004518">
    <property type="term" value="F:nuclease activity"/>
    <property type="evidence" value="ECO:0007669"/>
    <property type="project" value="UniProtKB-KW"/>
</dbReference>
<evidence type="ECO:0000256" key="4">
    <source>
        <dbReference type="ARBA" id="ARBA00022722"/>
    </source>
</evidence>
<reference evidence="11" key="1">
    <citation type="journal article" date="2013" name="Nature">
        <title>Draft genome of the wheat A-genome progenitor Triticum urartu.</title>
        <authorList>
            <person name="Ling H.Q."/>
            <person name="Zhao S."/>
            <person name="Liu D."/>
            <person name="Wang J."/>
            <person name="Sun H."/>
            <person name="Zhang C."/>
            <person name="Fan H."/>
            <person name="Li D."/>
            <person name="Dong L."/>
            <person name="Tao Y."/>
            <person name="Gao C."/>
            <person name="Wu H."/>
            <person name="Li Y."/>
            <person name="Cui Y."/>
            <person name="Guo X."/>
            <person name="Zheng S."/>
            <person name="Wang B."/>
            <person name="Yu K."/>
            <person name="Liang Q."/>
            <person name="Yang W."/>
            <person name="Lou X."/>
            <person name="Chen J."/>
            <person name="Feng M."/>
            <person name="Jian J."/>
            <person name="Zhang X."/>
            <person name="Luo G."/>
            <person name="Jiang Y."/>
            <person name="Liu J."/>
            <person name="Wang Z."/>
            <person name="Sha Y."/>
            <person name="Zhang B."/>
            <person name="Wu H."/>
            <person name="Tang D."/>
            <person name="Shen Q."/>
            <person name="Xue P."/>
            <person name="Zou S."/>
            <person name="Wang X."/>
            <person name="Liu X."/>
            <person name="Wang F."/>
            <person name="Yang Y."/>
            <person name="An X."/>
            <person name="Dong Z."/>
            <person name="Zhang K."/>
            <person name="Zhang X."/>
            <person name="Luo M.C."/>
            <person name="Dvorak J."/>
            <person name="Tong Y."/>
            <person name="Wang J."/>
            <person name="Yang H."/>
            <person name="Li Z."/>
            <person name="Wang D."/>
            <person name="Zhang A."/>
            <person name="Wang J."/>
        </authorList>
    </citation>
    <scope>NUCLEOTIDE SEQUENCE</scope>
    <source>
        <strain evidence="11">cv. G1812</strain>
    </source>
</reference>
<sequence>MDPEMRDRVRKREEEDDEMMLFVFPALHLIETDGVALRERRIPRHTSSLTGEMFVKELLEGHVKNCRVAFRMEPRIFKSLANYLRREKLVKDTRIKVEEKLASFLWMLSHNSSFEDLQVRFGHSGDTFHWQMKNFFDIIPILSKNFLKPPNPSQVHLKIQSDTRFFPYFQNCIGAIDGTHVPITISGGKAAPFRNRKGTLSHNVMVVCDFDLNFTFISCGWEGSATDAKVLRSALNSGFHVPPGKFYLVDGGYANTPYFLAPYHGVQYHLKEFPRGRHRPQNHRELFNLRHAVLRNHVERGLGILKKRFPILKVGTHHRIENQVKLPAAVAILHNIIRSEKGDERWLDNQPNNIPVMNFVDLPDGDIPQNHQINHEGDNLRDAIAHQISHYDDCSRVTKVEPPQKSCRKG</sequence>
<dbReference type="InterPro" id="IPR045249">
    <property type="entry name" value="HARBI1-like"/>
</dbReference>
<keyword evidence="5" id="KW-0479">Metal-binding</keyword>
<proteinExistence type="inferred from homology"/>
<dbReference type="InterPro" id="IPR027806">
    <property type="entry name" value="HARBI1_dom"/>
</dbReference>
<evidence type="ECO:0000313" key="10">
    <source>
        <dbReference type="EnsemblPlants" id="TuG1812G0200005382.01.T04"/>
    </source>
</evidence>
<keyword evidence="6" id="KW-0378">Hydrolase</keyword>
<protein>
    <recommendedName>
        <fullName evidence="12">DDE Tnp4 domain-containing protein</fullName>
    </recommendedName>
</protein>
<dbReference type="EnsemblPlants" id="TuG1812G0200005382.01.T04">
    <property type="protein sequence ID" value="TuG1812G0200005382.01.T04"/>
    <property type="gene ID" value="TuG1812G0200005382.01"/>
</dbReference>
<evidence type="ECO:0000313" key="11">
    <source>
        <dbReference type="Proteomes" id="UP000015106"/>
    </source>
</evidence>
<dbReference type="InterPro" id="IPR058353">
    <property type="entry name" value="DUF8040"/>
</dbReference>
<comment type="subcellular location">
    <subcellularLocation>
        <location evidence="2">Nucleus</location>
    </subcellularLocation>
</comment>
<dbReference type="Pfam" id="PF13359">
    <property type="entry name" value="DDE_Tnp_4"/>
    <property type="match status" value="1"/>
</dbReference>
<feature type="domain" description="DUF8040" evidence="9">
    <location>
        <begin position="46"/>
        <end position="139"/>
    </location>
</feature>
<organism evidence="10 11">
    <name type="scientific">Triticum urartu</name>
    <name type="common">Red wild einkorn</name>
    <name type="synonym">Crithodium urartu</name>
    <dbReference type="NCBI Taxonomy" id="4572"/>
    <lineage>
        <taxon>Eukaryota</taxon>
        <taxon>Viridiplantae</taxon>
        <taxon>Streptophyta</taxon>
        <taxon>Embryophyta</taxon>
        <taxon>Tracheophyta</taxon>
        <taxon>Spermatophyta</taxon>
        <taxon>Magnoliopsida</taxon>
        <taxon>Liliopsida</taxon>
        <taxon>Poales</taxon>
        <taxon>Poaceae</taxon>
        <taxon>BOP clade</taxon>
        <taxon>Pooideae</taxon>
        <taxon>Triticodae</taxon>
        <taxon>Triticeae</taxon>
        <taxon>Triticinae</taxon>
        <taxon>Triticum</taxon>
    </lineage>
</organism>
<evidence type="ECO:0000259" key="8">
    <source>
        <dbReference type="Pfam" id="PF13359"/>
    </source>
</evidence>
<evidence type="ECO:0000256" key="2">
    <source>
        <dbReference type="ARBA" id="ARBA00004123"/>
    </source>
</evidence>